<evidence type="ECO:0000256" key="1">
    <source>
        <dbReference type="SAM" id="Phobius"/>
    </source>
</evidence>
<dbReference type="AlphaFoldDB" id="A0A839IY98"/>
<comment type="caution">
    <text evidence="3">The sequence shown here is derived from an EMBL/GenBank/DDBJ whole genome shotgun (WGS) entry which is preliminary data.</text>
</comment>
<organism evidence="3 4">
    <name type="scientific">Oceanospirillum sediminis</name>
    <dbReference type="NCBI Taxonomy" id="2760088"/>
    <lineage>
        <taxon>Bacteria</taxon>
        <taxon>Pseudomonadati</taxon>
        <taxon>Pseudomonadota</taxon>
        <taxon>Gammaproteobacteria</taxon>
        <taxon>Oceanospirillales</taxon>
        <taxon>Oceanospirillaceae</taxon>
        <taxon>Oceanospirillum</taxon>
    </lineage>
</organism>
<feature type="signal peptide" evidence="2">
    <location>
        <begin position="1"/>
        <end position="21"/>
    </location>
</feature>
<keyword evidence="2" id="KW-0732">Signal</keyword>
<dbReference type="EMBL" id="JACJFM010000042">
    <property type="protein sequence ID" value="MBB1489056.1"/>
    <property type="molecule type" value="Genomic_DNA"/>
</dbReference>
<evidence type="ECO:0000313" key="3">
    <source>
        <dbReference type="EMBL" id="MBB1489056.1"/>
    </source>
</evidence>
<dbReference type="Proteomes" id="UP000565262">
    <property type="component" value="Unassembled WGS sequence"/>
</dbReference>
<feature type="transmembrane region" description="Helical" evidence="1">
    <location>
        <begin position="33"/>
        <end position="53"/>
    </location>
</feature>
<sequence length="188" mass="19139">MFYKTLFAFGATALISAPAMAHSGHDVSSLVSGLTHPLLGLDHLLALFAIAVWGSRQNQMPSTRLMTVFLAVMALGGVLGMMNLALPGVESMILVSVLALGLLVAGQVHLSMIAGITMTAAIAMVHGMAHGTEIAGANALPYVAGYLISCAALLAAGRFAGQWINTRPRLALATGSAVTLSGAGIALS</sequence>
<evidence type="ECO:0000313" key="4">
    <source>
        <dbReference type="Proteomes" id="UP000565262"/>
    </source>
</evidence>
<accession>A0A839IY98</accession>
<reference evidence="3 4" key="1">
    <citation type="submission" date="2020-08" db="EMBL/GenBank/DDBJ databases">
        <title>Oceanospirillum sp. nov. isolated from marine sediment.</title>
        <authorList>
            <person name="Ji X."/>
        </authorList>
    </citation>
    <scope>NUCLEOTIDE SEQUENCE [LARGE SCALE GENOMIC DNA]</scope>
    <source>
        <strain evidence="3 4">D5</strain>
    </source>
</reference>
<proteinExistence type="predicted"/>
<gene>
    <name evidence="3" type="ORF">H4O21_20825</name>
</gene>
<protein>
    <submittedName>
        <fullName evidence="3">HupE/UreJ family protein</fullName>
    </submittedName>
</protein>
<feature type="transmembrane region" description="Helical" evidence="1">
    <location>
        <begin position="92"/>
        <end position="125"/>
    </location>
</feature>
<name>A0A839IY98_9GAMM</name>
<dbReference type="RefSeq" id="WP_182810827.1">
    <property type="nucleotide sequence ID" value="NZ_JACJFM010000042.1"/>
</dbReference>
<feature type="transmembrane region" description="Helical" evidence="1">
    <location>
        <begin position="137"/>
        <end position="157"/>
    </location>
</feature>
<evidence type="ECO:0000256" key="2">
    <source>
        <dbReference type="SAM" id="SignalP"/>
    </source>
</evidence>
<keyword evidence="4" id="KW-1185">Reference proteome</keyword>
<keyword evidence="1" id="KW-0472">Membrane</keyword>
<dbReference type="InterPro" id="IPR007038">
    <property type="entry name" value="HupE_UreJ"/>
</dbReference>
<keyword evidence="1" id="KW-1133">Transmembrane helix</keyword>
<dbReference type="PIRSF" id="PIRSF016919">
    <property type="entry name" value="HupE_UreJ"/>
    <property type="match status" value="1"/>
</dbReference>
<feature type="transmembrane region" description="Helical" evidence="1">
    <location>
        <begin position="65"/>
        <end position="86"/>
    </location>
</feature>
<dbReference type="Pfam" id="PF04955">
    <property type="entry name" value="HupE_UreJ"/>
    <property type="match status" value="1"/>
</dbReference>
<keyword evidence="1" id="KW-0812">Transmembrane</keyword>
<feature type="chain" id="PRO_5032783655" evidence="2">
    <location>
        <begin position="22"/>
        <end position="188"/>
    </location>
</feature>